<gene>
    <name evidence="2" type="ORF">FN960_15600</name>
</gene>
<evidence type="ECO:0000256" key="1">
    <source>
        <dbReference type="SAM" id="Phobius"/>
    </source>
</evidence>
<comment type="caution">
    <text evidence="2">The sequence shown here is derived from an EMBL/GenBank/DDBJ whole genome shotgun (WGS) entry which is preliminary data.</text>
</comment>
<protein>
    <submittedName>
        <fullName evidence="2">Uncharacterized protein</fullName>
    </submittedName>
</protein>
<accession>A0A553ZVZ0</accession>
<proteinExistence type="predicted"/>
<dbReference type="AlphaFoldDB" id="A0A553ZVZ0"/>
<feature type="transmembrane region" description="Helical" evidence="1">
    <location>
        <begin position="55"/>
        <end position="76"/>
    </location>
</feature>
<keyword evidence="1" id="KW-0812">Transmembrane</keyword>
<dbReference type="EMBL" id="VLXZ01000010">
    <property type="protein sequence ID" value="TSB45593.1"/>
    <property type="molecule type" value="Genomic_DNA"/>
</dbReference>
<dbReference type="Proteomes" id="UP000318521">
    <property type="component" value="Unassembled WGS sequence"/>
</dbReference>
<keyword evidence="1" id="KW-0472">Membrane</keyword>
<keyword evidence="3" id="KW-1185">Reference proteome</keyword>
<reference evidence="2 3" key="1">
    <citation type="submission" date="2019-07" db="EMBL/GenBank/DDBJ databases">
        <authorList>
            <person name="Park Y.J."/>
            <person name="Jeong S.E."/>
            <person name="Jung H.S."/>
        </authorList>
    </citation>
    <scope>NUCLEOTIDE SEQUENCE [LARGE SCALE GENOMIC DNA]</scope>
    <source>
        <strain evidence="3">P16(2019)</strain>
    </source>
</reference>
<dbReference type="RefSeq" id="WP_143849782.1">
    <property type="nucleotide sequence ID" value="NZ_VLXZ01000010.1"/>
</dbReference>
<feature type="transmembrane region" description="Helical" evidence="1">
    <location>
        <begin position="30"/>
        <end position="48"/>
    </location>
</feature>
<name>A0A553ZVZ0_9BACI</name>
<evidence type="ECO:0000313" key="2">
    <source>
        <dbReference type="EMBL" id="TSB45593.1"/>
    </source>
</evidence>
<evidence type="ECO:0000313" key="3">
    <source>
        <dbReference type="Proteomes" id="UP000318521"/>
    </source>
</evidence>
<feature type="transmembrane region" description="Helical" evidence="1">
    <location>
        <begin position="7"/>
        <end position="24"/>
    </location>
</feature>
<sequence>MNKPKPMTLILGILAVIFFIISFFNPWFIIAMNIIFAIMCGLAIAAGFKGQERKYNSIVFILLVAIVANAVVRAVARFI</sequence>
<organism evidence="2 3">
    <name type="scientific">Alkalicoccobacillus porphyridii</name>
    <dbReference type="NCBI Taxonomy" id="2597270"/>
    <lineage>
        <taxon>Bacteria</taxon>
        <taxon>Bacillati</taxon>
        <taxon>Bacillota</taxon>
        <taxon>Bacilli</taxon>
        <taxon>Bacillales</taxon>
        <taxon>Bacillaceae</taxon>
        <taxon>Alkalicoccobacillus</taxon>
    </lineage>
</organism>
<keyword evidence="1" id="KW-1133">Transmembrane helix</keyword>